<evidence type="ECO:0000259" key="16">
    <source>
        <dbReference type="Pfam" id="PF02932"/>
    </source>
</evidence>
<dbReference type="InterPro" id="IPR036734">
    <property type="entry name" value="Neur_chan_lig-bd_sf"/>
</dbReference>
<keyword evidence="5" id="KW-0770">Synapse</keyword>
<dbReference type="InterPro" id="IPR006201">
    <property type="entry name" value="Neur_channel"/>
</dbReference>
<dbReference type="Gene3D" id="2.70.170.10">
    <property type="entry name" value="Neurotransmitter-gated ion-channel ligand-binding domain"/>
    <property type="match status" value="1"/>
</dbReference>
<evidence type="ECO:0000256" key="2">
    <source>
        <dbReference type="ARBA" id="ARBA00022475"/>
    </source>
</evidence>
<dbReference type="InterPro" id="IPR006029">
    <property type="entry name" value="Neurotrans-gated_channel_TM"/>
</dbReference>
<dbReference type="InterPro" id="IPR002394">
    <property type="entry name" value="Nicotinic_acetylcholine_rcpt"/>
</dbReference>
<keyword evidence="11" id="KW-1071">Ligand-gated ion channel</keyword>
<feature type="transmembrane region" description="Helical" evidence="14">
    <location>
        <begin position="158"/>
        <end position="177"/>
    </location>
</feature>
<evidence type="ECO:0000256" key="8">
    <source>
        <dbReference type="ARBA" id="ARBA00023157"/>
    </source>
</evidence>
<dbReference type="InterPro" id="IPR036719">
    <property type="entry name" value="Neuro-gated_channel_TM_sf"/>
</dbReference>
<dbReference type="Proteomes" id="UP000095280">
    <property type="component" value="Unplaced"/>
</dbReference>
<evidence type="ECO:0000256" key="13">
    <source>
        <dbReference type="ARBA" id="ARBA00034099"/>
    </source>
</evidence>
<reference evidence="18" key="1">
    <citation type="submission" date="2016-11" db="UniProtKB">
        <authorList>
            <consortium name="WormBaseParasite"/>
        </authorList>
    </citation>
    <scope>IDENTIFICATION</scope>
</reference>
<accession>A0A1I8F829</accession>
<dbReference type="CDD" id="cd19051">
    <property type="entry name" value="LGIC_TM_cation"/>
    <property type="match status" value="1"/>
</dbReference>
<keyword evidence="7 14" id="KW-0472">Membrane</keyword>
<evidence type="ECO:0000259" key="15">
    <source>
        <dbReference type="Pfam" id="PF02931"/>
    </source>
</evidence>
<keyword evidence="9" id="KW-0675">Receptor</keyword>
<keyword evidence="2" id="KW-1003">Cell membrane</keyword>
<comment type="subcellular location">
    <subcellularLocation>
        <location evidence="13">Synaptic cell membrane</location>
        <topology evidence="13">Multi-pass membrane protein</topology>
    </subcellularLocation>
</comment>
<evidence type="ECO:0000313" key="18">
    <source>
        <dbReference type="WBParaSite" id="maker-unitig_24131-snap-gene-0.1-mRNA-1"/>
    </source>
</evidence>
<keyword evidence="3 14" id="KW-0812">Transmembrane</keyword>
<feature type="transmembrane region" description="Helical" evidence="14">
    <location>
        <begin position="197"/>
        <end position="217"/>
    </location>
</feature>
<evidence type="ECO:0000256" key="12">
    <source>
        <dbReference type="ARBA" id="ARBA00023303"/>
    </source>
</evidence>
<dbReference type="SUPFAM" id="SSF90112">
    <property type="entry name" value="Neurotransmitter-gated ion-channel transmembrane pore"/>
    <property type="match status" value="1"/>
</dbReference>
<keyword evidence="6" id="KW-0406">Ion transport</keyword>
<dbReference type="InterPro" id="IPR006202">
    <property type="entry name" value="Neur_chan_lig-bd"/>
</dbReference>
<proteinExistence type="predicted"/>
<keyword evidence="4 14" id="KW-1133">Transmembrane helix</keyword>
<dbReference type="PANTHER" id="PTHR18945">
    <property type="entry name" value="NEUROTRANSMITTER GATED ION CHANNEL"/>
    <property type="match status" value="1"/>
</dbReference>
<evidence type="ECO:0000256" key="7">
    <source>
        <dbReference type="ARBA" id="ARBA00023136"/>
    </source>
</evidence>
<sequence length="285" mass="33265">QWVDYHLRWEPEEESGIKLLHIPTRKLWLPDIALYNYADERLEERRDSAAKVHHNGTVEWHPMAIYKSAWRVNITYYRNMTAFDVEGMVDSPEWEILNHSAKFKEQVYPCCPEPYVDITFWLWIRRNTAFSTLILILPCCLLSSLTLVLFWLPPETPAKMVLGMNIFVAFFLLMLLLEGQTPSASDSFPLIGQYYCLNMGIITLSTFLSVIVVNFHFRGDNRQEVPRWLKKQQPLMAPALLAMEPIARRKLNTLAKDLRDIVKALRYIQRLHEGKERVVAPCKSA</sequence>
<dbReference type="GO" id="GO:0022848">
    <property type="term" value="F:acetylcholine-gated monoatomic cation-selective channel activity"/>
    <property type="evidence" value="ECO:0007669"/>
    <property type="project" value="InterPro"/>
</dbReference>
<name>A0A1I8F829_9PLAT</name>
<organism evidence="17 18">
    <name type="scientific">Macrostomum lignano</name>
    <dbReference type="NCBI Taxonomy" id="282301"/>
    <lineage>
        <taxon>Eukaryota</taxon>
        <taxon>Metazoa</taxon>
        <taxon>Spiralia</taxon>
        <taxon>Lophotrochozoa</taxon>
        <taxon>Platyhelminthes</taxon>
        <taxon>Rhabditophora</taxon>
        <taxon>Macrostomorpha</taxon>
        <taxon>Macrostomida</taxon>
        <taxon>Macrostomidae</taxon>
        <taxon>Macrostomum</taxon>
    </lineage>
</organism>
<evidence type="ECO:0000256" key="6">
    <source>
        <dbReference type="ARBA" id="ARBA00023065"/>
    </source>
</evidence>
<feature type="transmembrane region" description="Helical" evidence="14">
    <location>
        <begin position="130"/>
        <end position="152"/>
    </location>
</feature>
<dbReference type="GO" id="GO:0045211">
    <property type="term" value="C:postsynaptic membrane"/>
    <property type="evidence" value="ECO:0007669"/>
    <property type="project" value="InterPro"/>
</dbReference>
<dbReference type="InterPro" id="IPR038050">
    <property type="entry name" value="Neuro_actylchol_rec"/>
</dbReference>
<keyword evidence="1" id="KW-0813">Transport</keyword>
<evidence type="ECO:0000256" key="3">
    <source>
        <dbReference type="ARBA" id="ARBA00022692"/>
    </source>
</evidence>
<dbReference type="Pfam" id="PF02931">
    <property type="entry name" value="Neur_chan_LBD"/>
    <property type="match status" value="1"/>
</dbReference>
<evidence type="ECO:0000256" key="4">
    <source>
        <dbReference type="ARBA" id="ARBA00022989"/>
    </source>
</evidence>
<evidence type="ECO:0000313" key="17">
    <source>
        <dbReference type="Proteomes" id="UP000095280"/>
    </source>
</evidence>
<keyword evidence="12" id="KW-0407">Ion channel</keyword>
<feature type="domain" description="Neurotransmitter-gated ion-channel transmembrane" evidence="16">
    <location>
        <begin position="135"/>
        <end position="246"/>
    </location>
</feature>
<keyword evidence="10" id="KW-0325">Glycoprotein</keyword>
<evidence type="ECO:0000256" key="14">
    <source>
        <dbReference type="SAM" id="Phobius"/>
    </source>
</evidence>
<evidence type="ECO:0000256" key="1">
    <source>
        <dbReference type="ARBA" id="ARBA00022448"/>
    </source>
</evidence>
<keyword evidence="8" id="KW-1015">Disulfide bond</keyword>
<feature type="domain" description="Neurotransmitter-gated ion-channel ligand-binding" evidence="15">
    <location>
        <begin position="1"/>
        <end position="77"/>
    </location>
</feature>
<evidence type="ECO:0000256" key="11">
    <source>
        <dbReference type="ARBA" id="ARBA00023286"/>
    </source>
</evidence>
<dbReference type="Pfam" id="PF02932">
    <property type="entry name" value="Neur_chan_memb"/>
    <property type="match status" value="1"/>
</dbReference>
<dbReference type="Gene3D" id="1.20.58.390">
    <property type="entry name" value="Neurotransmitter-gated ion-channel transmembrane domain"/>
    <property type="match status" value="1"/>
</dbReference>
<evidence type="ECO:0000256" key="9">
    <source>
        <dbReference type="ARBA" id="ARBA00023170"/>
    </source>
</evidence>
<dbReference type="WBParaSite" id="maker-unitig_24131-snap-gene-0.1-mRNA-1">
    <property type="protein sequence ID" value="maker-unitig_24131-snap-gene-0.1-mRNA-1"/>
    <property type="gene ID" value="maker-unitig_24131-snap-gene-0.1"/>
</dbReference>
<dbReference type="GO" id="GO:0004888">
    <property type="term" value="F:transmembrane signaling receptor activity"/>
    <property type="evidence" value="ECO:0007669"/>
    <property type="project" value="InterPro"/>
</dbReference>
<protein>
    <submittedName>
        <fullName evidence="18">Neur_chan_LBD domain-containing protein</fullName>
    </submittedName>
</protein>
<evidence type="ECO:0000256" key="10">
    <source>
        <dbReference type="ARBA" id="ARBA00023180"/>
    </source>
</evidence>
<dbReference type="AlphaFoldDB" id="A0A1I8F829"/>
<keyword evidence="17" id="KW-1185">Reference proteome</keyword>
<dbReference type="PRINTS" id="PR00254">
    <property type="entry name" value="NICOTINICR"/>
</dbReference>
<dbReference type="SUPFAM" id="SSF63712">
    <property type="entry name" value="Nicotinic receptor ligand binding domain-like"/>
    <property type="match status" value="1"/>
</dbReference>
<evidence type="ECO:0000256" key="5">
    <source>
        <dbReference type="ARBA" id="ARBA00023018"/>
    </source>
</evidence>